<dbReference type="EMBL" id="CU459003">
    <property type="protein sequence ID" value="CAM75642.1"/>
    <property type="molecule type" value="Genomic_DNA"/>
</dbReference>
<dbReference type="InterPro" id="IPR021327">
    <property type="entry name" value="DUF2934"/>
</dbReference>
<protein>
    <recommendedName>
        <fullName evidence="3">DUF2934 domain-containing protein</fullName>
    </recommendedName>
</protein>
<accession>A4TYD5</accession>
<proteinExistence type="predicted"/>
<gene>
    <name evidence="2" type="ORF">MGR_1566</name>
</gene>
<organism evidence="2">
    <name type="scientific">Magnetospirillum gryphiswaldense</name>
    <dbReference type="NCBI Taxonomy" id="55518"/>
    <lineage>
        <taxon>Bacteria</taxon>
        <taxon>Pseudomonadati</taxon>
        <taxon>Pseudomonadota</taxon>
        <taxon>Alphaproteobacteria</taxon>
        <taxon>Rhodospirillales</taxon>
        <taxon>Rhodospirillaceae</taxon>
        <taxon>Magnetospirillum</taxon>
    </lineage>
</organism>
<feature type="compositionally biased region" description="Low complexity" evidence="1">
    <location>
        <begin position="163"/>
        <end position="174"/>
    </location>
</feature>
<dbReference type="AlphaFoldDB" id="A4TYD5"/>
<name>A4TYD5_9PROT</name>
<evidence type="ECO:0000256" key="1">
    <source>
        <dbReference type="SAM" id="MobiDB-lite"/>
    </source>
</evidence>
<dbReference type="Pfam" id="PF11154">
    <property type="entry name" value="DUF2934"/>
    <property type="match status" value="1"/>
</dbReference>
<reference evidence="2" key="1">
    <citation type="journal article" date="2007" name="J. Bacteriol.">
        <title>Comparative genome analysis of four magnetotactic bacteria reveals a complex set of group-specific genes implicated in magnetosome biomineralization and function.</title>
        <authorList>
            <person name="Richter M."/>
            <person name="Kube M."/>
            <person name="Bazylinski D.A."/>
            <person name="Lombardot T."/>
            <person name="Gloeckner F.O."/>
            <person name="Reinhardt R."/>
            <person name="Schueler D."/>
        </authorList>
    </citation>
    <scope>NUCLEOTIDE SEQUENCE</scope>
    <source>
        <strain evidence="2">MSR-1</strain>
    </source>
</reference>
<evidence type="ECO:0000313" key="2">
    <source>
        <dbReference type="EMBL" id="CAM75642.1"/>
    </source>
</evidence>
<evidence type="ECO:0008006" key="3">
    <source>
        <dbReference type="Google" id="ProtNLM"/>
    </source>
</evidence>
<sequence length="190" mass="20418">MPPTLFAAPSRRSIRCAVSASRTCKVCAADPSPAIRQRKTAPEQSGAVFLCRLSCGRKCSGDRNVCRTKRPACQAALSSVDVRSAKTDLNDCRALVAWVTLPQDESHKGTETMSAMHEQVRELAYRLWQEDGAPEGRAMDYWLQAEAALTAIPAKPKAEPKAKTSAAKPAAAKAKTAEPKAKKSPAKPKA</sequence>
<feature type="region of interest" description="Disordered" evidence="1">
    <location>
        <begin position="153"/>
        <end position="190"/>
    </location>
</feature>